<gene>
    <name evidence="1" type="ORF">CN311_13350</name>
</gene>
<evidence type="ECO:0000313" key="1">
    <source>
        <dbReference type="EMBL" id="PDQ20600.1"/>
    </source>
</evidence>
<dbReference type="AlphaFoldDB" id="A0A2A6FF43"/>
<sequence length="65" mass="6752">MNTKFAASVLSALLYAQGLLGFAGLVTVLLKDRAQATEFVITGEMGARKTGPGEMPSGPSLLVVR</sequence>
<proteinExistence type="predicted"/>
<protein>
    <submittedName>
        <fullName evidence="1">Uncharacterized protein</fullName>
    </submittedName>
</protein>
<name>A0A2A6FF43_9HYPH</name>
<organism evidence="1 2">
    <name type="scientific">Mesorhizobium sanjuanii</name>
    <dbReference type="NCBI Taxonomy" id="2037900"/>
    <lineage>
        <taxon>Bacteria</taxon>
        <taxon>Pseudomonadati</taxon>
        <taxon>Pseudomonadota</taxon>
        <taxon>Alphaproteobacteria</taxon>
        <taxon>Hyphomicrobiales</taxon>
        <taxon>Phyllobacteriaceae</taxon>
        <taxon>Mesorhizobium</taxon>
    </lineage>
</organism>
<dbReference type="Proteomes" id="UP000219182">
    <property type="component" value="Unassembled WGS sequence"/>
</dbReference>
<accession>A0A2A6FF43</accession>
<dbReference type="RefSeq" id="WP_097574181.1">
    <property type="nucleotide sequence ID" value="NZ_NWQG01000076.1"/>
</dbReference>
<comment type="caution">
    <text evidence="1">The sequence shown here is derived from an EMBL/GenBank/DDBJ whole genome shotgun (WGS) entry which is preliminary data.</text>
</comment>
<dbReference type="EMBL" id="NWQG01000076">
    <property type="protein sequence ID" value="PDQ20600.1"/>
    <property type="molecule type" value="Genomic_DNA"/>
</dbReference>
<evidence type="ECO:0000313" key="2">
    <source>
        <dbReference type="Proteomes" id="UP000219182"/>
    </source>
</evidence>
<reference evidence="1 2" key="1">
    <citation type="submission" date="2017-09" db="EMBL/GenBank/DDBJ databases">
        <title>Mesorhizobum sanjuanii sp. nov. isolated from nodules of Lotus tenuis in saline-alkaline lowlands of Flooding Pampa.</title>
        <authorList>
            <person name="Sannazzaro A.I."/>
            <person name="Torres Tejerizo G.A."/>
            <person name="Fontana F."/>
            <person name="Cumpa Velazquez L.M."/>
            <person name="Hansen L."/>
            <person name="Pistorio M."/>
            <person name="Estrella M.J."/>
        </authorList>
    </citation>
    <scope>NUCLEOTIDE SEQUENCE [LARGE SCALE GENOMIC DNA]</scope>
    <source>
        <strain evidence="1 2">BSA136</strain>
    </source>
</reference>
<keyword evidence="2" id="KW-1185">Reference proteome</keyword>